<feature type="compositionally biased region" description="Low complexity" evidence="1">
    <location>
        <begin position="27"/>
        <end position="36"/>
    </location>
</feature>
<evidence type="ECO:0000313" key="4">
    <source>
        <dbReference type="Proteomes" id="UP001596241"/>
    </source>
</evidence>
<evidence type="ECO:0000313" key="3">
    <source>
        <dbReference type="EMBL" id="MFC5893649.1"/>
    </source>
</evidence>
<evidence type="ECO:0000256" key="1">
    <source>
        <dbReference type="SAM" id="MobiDB-lite"/>
    </source>
</evidence>
<dbReference type="Proteomes" id="UP001596241">
    <property type="component" value="Unassembled WGS sequence"/>
</dbReference>
<evidence type="ECO:0008006" key="5">
    <source>
        <dbReference type="Google" id="ProtNLM"/>
    </source>
</evidence>
<name>A0ABW1FL39_9ACTN</name>
<keyword evidence="4" id="KW-1185">Reference proteome</keyword>
<comment type="caution">
    <text evidence="3">The sequence shown here is derived from an EMBL/GenBank/DDBJ whole genome shotgun (WGS) entry which is preliminary data.</text>
</comment>
<feature type="signal peptide" evidence="2">
    <location>
        <begin position="1"/>
        <end position="25"/>
    </location>
</feature>
<reference evidence="4" key="1">
    <citation type="journal article" date="2019" name="Int. J. Syst. Evol. Microbiol.">
        <title>The Global Catalogue of Microorganisms (GCM) 10K type strain sequencing project: providing services to taxonomists for standard genome sequencing and annotation.</title>
        <authorList>
            <consortium name="The Broad Institute Genomics Platform"/>
            <consortium name="The Broad Institute Genome Sequencing Center for Infectious Disease"/>
            <person name="Wu L."/>
            <person name="Ma J."/>
        </authorList>
    </citation>
    <scope>NUCLEOTIDE SEQUENCE [LARGE SCALE GENOMIC DNA]</scope>
    <source>
        <strain evidence="4">CGMCC 1.15809</strain>
    </source>
</reference>
<dbReference type="RefSeq" id="WP_345091092.1">
    <property type="nucleotide sequence ID" value="NZ_BAAAWG010000019.1"/>
</dbReference>
<feature type="region of interest" description="Disordered" evidence="1">
    <location>
        <begin position="134"/>
        <end position="188"/>
    </location>
</feature>
<gene>
    <name evidence="3" type="ORF">ACFP3M_12550</name>
</gene>
<feature type="region of interest" description="Disordered" evidence="1">
    <location>
        <begin position="26"/>
        <end position="53"/>
    </location>
</feature>
<feature type="chain" id="PRO_5046124979" description="Lipoprotein" evidence="2">
    <location>
        <begin position="26"/>
        <end position="188"/>
    </location>
</feature>
<accession>A0ABW1FL39</accession>
<evidence type="ECO:0000256" key="2">
    <source>
        <dbReference type="SAM" id="SignalP"/>
    </source>
</evidence>
<organism evidence="3 4">
    <name type="scientific">Streptomyces ramulosus</name>
    <dbReference type="NCBI Taxonomy" id="47762"/>
    <lineage>
        <taxon>Bacteria</taxon>
        <taxon>Bacillati</taxon>
        <taxon>Actinomycetota</taxon>
        <taxon>Actinomycetes</taxon>
        <taxon>Kitasatosporales</taxon>
        <taxon>Streptomycetaceae</taxon>
        <taxon>Streptomyces</taxon>
    </lineage>
</organism>
<feature type="compositionally biased region" description="Low complexity" evidence="1">
    <location>
        <begin position="149"/>
        <end position="182"/>
    </location>
</feature>
<dbReference type="EMBL" id="JBHSPW010000005">
    <property type="protein sequence ID" value="MFC5893649.1"/>
    <property type="molecule type" value="Genomic_DNA"/>
</dbReference>
<keyword evidence="2" id="KW-0732">Signal</keyword>
<sequence length="188" mass="19106">MRRLLAVPTVLLALAAAACSGGERAADTAASSRTRAPGQAPTPTGSAPTVPGQPVGCGTIRDALGTAHDVALFADPGADGTVGCGEAHDVMADFFRRAPQDGGDTAGSLSVRGWLCRYEGGPTGTWVSSCRKDRLEMHTEEPEGPPSDAPGSPSDEPGSPSDSPDESQLPPLPDDSSTPVDDPSTEEL</sequence>
<dbReference type="PROSITE" id="PS51257">
    <property type="entry name" value="PROKAR_LIPOPROTEIN"/>
    <property type="match status" value="1"/>
</dbReference>
<proteinExistence type="predicted"/>
<protein>
    <recommendedName>
        <fullName evidence="5">Lipoprotein</fullName>
    </recommendedName>
</protein>